<dbReference type="Pfam" id="PF05729">
    <property type="entry name" value="NACHT"/>
    <property type="match status" value="1"/>
</dbReference>
<protein>
    <submittedName>
        <fullName evidence="8">Si:ch73-233m11.2</fullName>
    </submittedName>
</protein>
<dbReference type="AlphaFoldDB" id="A0A667YAC2"/>
<dbReference type="Ensembl" id="ENSMMDT00005021559.1">
    <property type="protein sequence ID" value="ENSMMDP00005021074.1"/>
    <property type="gene ID" value="ENSMMDG00005010330.1"/>
</dbReference>
<dbReference type="Pfam" id="PF13516">
    <property type="entry name" value="LRR_6"/>
    <property type="match status" value="4"/>
</dbReference>
<dbReference type="Gene3D" id="3.80.10.10">
    <property type="entry name" value="Ribonuclease Inhibitor"/>
    <property type="match status" value="2"/>
</dbReference>
<name>A0A667YAC2_9TELE</name>
<organism evidence="8 9">
    <name type="scientific">Myripristis murdjan</name>
    <name type="common">pinecone soldierfish</name>
    <dbReference type="NCBI Taxonomy" id="586833"/>
    <lineage>
        <taxon>Eukaryota</taxon>
        <taxon>Metazoa</taxon>
        <taxon>Chordata</taxon>
        <taxon>Craniata</taxon>
        <taxon>Vertebrata</taxon>
        <taxon>Euteleostomi</taxon>
        <taxon>Actinopterygii</taxon>
        <taxon>Neopterygii</taxon>
        <taxon>Teleostei</taxon>
        <taxon>Neoteleostei</taxon>
        <taxon>Acanthomorphata</taxon>
        <taxon>Holocentriformes</taxon>
        <taxon>Holocentridae</taxon>
        <taxon>Myripristis</taxon>
    </lineage>
</organism>
<dbReference type="InterPro" id="IPR001611">
    <property type="entry name" value="Leu-rich_rpt"/>
</dbReference>
<proteinExistence type="inferred from homology"/>
<comment type="similarity">
    <text evidence="2">Belongs to the NLRP family.</text>
</comment>
<accession>A0A667YAC2</accession>
<evidence type="ECO:0000256" key="1">
    <source>
        <dbReference type="ARBA" id="ARBA00004496"/>
    </source>
</evidence>
<sequence length="891" mass="98610">QECSVQLLLENILRSDATSTLLGGQLPIHVINNSQYISPLTASAEVKKTYVGDNLPSLDDAIHTALSDNIKTVMVVGPAGSGKTTALTKLVVGWAKGEHLQNFSYVFHFCLRELNSLDEMFSLETFLSHRHGHFTPEILSLALQEPEKLLFVFDELDQYKHSLDPAVHTLCTDLSQVASEPCLVASLLHGTLLKGATILVATTPTGHLEFLNGTRVEVLGFLKPQRKAYFEEFFTDPASANSALINMERTLGFYNFCTSPRFCWTVCSIYKSLVDAGESLPETLTQMFVSIMVHLIRALSLTEARSRDLVAALGRMASHCCLEQHSSCTKEEMYSFGFQQFLTSQTSVDVFLRVEGDLESDAGAFSFHSQLMQEFSLALSFFMDKSPCQSVKEMLEKHEGRAKFLDLYLAGLSEPTQRRPLEILLGEFNSDRILDFKQWLKSSSQKTLKDFYKDRQLHFFHLLHQCHNPSLVKEIITPSARIGISYGGLGLQDCVALNYVTVCLGEMEQLNLYSTKDFMEEEAESLVPAMALSEKIILSQSSLRTGSIPHLASALRNGRTKELDLSYSHLGDAKLKILCTGLRDCQLLTVCKLTEACCGDLASVLTSQNSQLHVLDLMFNDLGDQGFMQLCQALRSPYCKLQDLELHTCDLTAGSMEALSATLCSGQSELREINLTQNAIGDRGMELLSKSLQHPRCKLQCLNLYDSQLTGGCCAGLSEALKSEHWSLLELDLSVNELGQEGVLLLCEALSRPGCPIEKLGLTRCELTYSVFKELGSLLRGGTSRLKSLSVSLNSVGDQGAKHLWDAIAHPHCLLEVLEVEMLQLTDACVGDLCAAVSASKTLRSLDLRNNLLTNASVPALVQLMEDSHNIYNDFGEDVFEMLDSCSKIRY</sequence>
<evidence type="ECO:0000256" key="5">
    <source>
        <dbReference type="ARBA" id="ARBA00022741"/>
    </source>
</evidence>
<dbReference type="InterPro" id="IPR050637">
    <property type="entry name" value="NLRP_innate_immun_reg"/>
</dbReference>
<keyword evidence="9" id="KW-1185">Reference proteome</keyword>
<reference evidence="8" key="2">
    <citation type="submission" date="2025-08" db="UniProtKB">
        <authorList>
            <consortium name="Ensembl"/>
        </authorList>
    </citation>
    <scope>IDENTIFICATION</scope>
</reference>
<evidence type="ECO:0000259" key="7">
    <source>
        <dbReference type="PROSITE" id="PS50837"/>
    </source>
</evidence>
<dbReference type="InterPro" id="IPR032675">
    <property type="entry name" value="LRR_dom_sf"/>
</dbReference>
<evidence type="ECO:0000313" key="8">
    <source>
        <dbReference type="Ensembl" id="ENSMMDP00005021074.1"/>
    </source>
</evidence>
<dbReference type="InterPro" id="IPR027417">
    <property type="entry name" value="P-loop_NTPase"/>
</dbReference>
<keyword evidence="3" id="KW-0963">Cytoplasm</keyword>
<dbReference type="GO" id="GO:0005829">
    <property type="term" value="C:cytosol"/>
    <property type="evidence" value="ECO:0007669"/>
    <property type="project" value="UniProtKB-SubCell"/>
</dbReference>
<dbReference type="Proteomes" id="UP000472263">
    <property type="component" value="Chromosome 7"/>
</dbReference>
<evidence type="ECO:0000256" key="6">
    <source>
        <dbReference type="ARBA" id="ARBA00022840"/>
    </source>
</evidence>
<gene>
    <name evidence="8" type="primary">si:ch73-233m11.2</name>
</gene>
<dbReference type="SUPFAM" id="SSF52540">
    <property type="entry name" value="P-loop containing nucleoside triphosphate hydrolases"/>
    <property type="match status" value="1"/>
</dbReference>
<reference evidence="8" key="3">
    <citation type="submission" date="2025-09" db="UniProtKB">
        <authorList>
            <consortium name="Ensembl"/>
        </authorList>
    </citation>
    <scope>IDENTIFICATION</scope>
</reference>
<dbReference type="Gene3D" id="3.40.50.300">
    <property type="entry name" value="P-loop containing nucleotide triphosphate hydrolases"/>
    <property type="match status" value="1"/>
</dbReference>
<keyword evidence="4" id="KW-0677">Repeat</keyword>
<dbReference type="InterPro" id="IPR007111">
    <property type="entry name" value="NACHT_NTPase"/>
</dbReference>
<dbReference type="FunCoup" id="A0A667YAC2">
    <property type="interactions" value="40"/>
</dbReference>
<dbReference type="InParanoid" id="A0A667YAC2"/>
<evidence type="ECO:0000256" key="3">
    <source>
        <dbReference type="ARBA" id="ARBA00022490"/>
    </source>
</evidence>
<dbReference type="PANTHER" id="PTHR45690">
    <property type="entry name" value="NACHT, LRR AND PYD DOMAINS-CONTAINING PROTEIN 12"/>
    <property type="match status" value="1"/>
</dbReference>
<evidence type="ECO:0000256" key="2">
    <source>
        <dbReference type="ARBA" id="ARBA00008665"/>
    </source>
</evidence>
<dbReference type="SMART" id="SM00368">
    <property type="entry name" value="LRR_RI"/>
    <property type="match status" value="9"/>
</dbReference>
<evidence type="ECO:0000313" key="9">
    <source>
        <dbReference type="Proteomes" id="UP000472263"/>
    </source>
</evidence>
<dbReference type="GO" id="GO:0005524">
    <property type="term" value="F:ATP binding"/>
    <property type="evidence" value="ECO:0007669"/>
    <property type="project" value="UniProtKB-KW"/>
</dbReference>
<comment type="subcellular location">
    <subcellularLocation>
        <location evidence="1">Cytoplasm</location>
    </subcellularLocation>
</comment>
<keyword evidence="5" id="KW-0547">Nucleotide-binding</keyword>
<dbReference type="SUPFAM" id="SSF52047">
    <property type="entry name" value="RNI-like"/>
    <property type="match status" value="1"/>
</dbReference>
<feature type="domain" description="NACHT" evidence="7">
    <location>
        <begin position="71"/>
        <end position="209"/>
    </location>
</feature>
<keyword evidence="6" id="KW-0067">ATP-binding</keyword>
<dbReference type="PANTHER" id="PTHR45690:SF19">
    <property type="entry name" value="NACHT, LRR AND PYD DOMAINS-CONTAINING PROTEIN 3"/>
    <property type="match status" value="1"/>
</dbReference>
<dbReference type="GeneTree" id="ENSGT01150000287004"/>
<reference evidence="8" key="1">
    <citation type="submission" date="2019-06" db="EMBL/GenBank/DDBJ databases">
        <authorList>
            <consortium name="Wellcome Sanger Institute Data Sharing"/>
        </authorList>
    </citation>
    <scope>NUCLEOTIDE SEQUENCE [LARGE SCALE GENOMIC DNA]</scope>
</reference>
<dbReference type="PROSITE" id="PS50837">
    <property type="entry name" value="NACHT"/>
    <property type="match status" value="1"/>
</dbReference>
<evidence type="ECO:0000256" key="4">
    <source>
        <dbReference type="ARBA" id="ARBA00022737"/>
    </source>
</evidence>